<dbReference type="GO" id="GO:0005737">
    <property type="term" value="C:cytoplasm"/>
    <property type="evidence" value="ECO:0007669"/>
    <property type="project" value="TreeGrafter"/>
</dbReference>
<organism evidence="2 3">
    <name type="scientific">Arxiozyma heterogenica</name>
    <dbReference type="NCBI Taxonomy" id="278026"/>
    <lineage>
        <taxon>Eukaryota</taxon>
        <taxon>Fungi</taxon>
        <taxon>Dikarya</taxon>
        <taxon>Ascomycota</taxon>
        <taxon>Saccharomycotina</taxon>
        <taxon>Saccharomycetes</taxon>
        <taxon>Saccharomycetales</taxon>
        <taxon>Saccharomycetaceae</taxon>
        <taxon>Arxiozyma</taxon>
    </lineage>
</organism>
<dbReference type="InterPro" id="IPR013226">
    <property type="entry name" value="Pal1"/>
</dbReference>
<proteinExistence type="predicted"/>
<evidence type="ECO:0000313" key="2">
    <source>
        <dbReference type="EMBL" id="KAK5782217.1"/>
    </source>
</evidence>
<name>A0AAN7WQY9_9SACH</name>
<feature type="compositionally biased region" description="Basic and acidic residues" evidence="1">
    <location>
        <begin position="287"/>
        <end position="297"/>
    </location>
</feature>
<evidence type="ECO:0000256" key="1">
    <source>
        <dbReference type="SAM" id="MobiDB-lite"/>
    </source>
</evidence>
<dbReference type="PANTHER" id="PTHR28307:SF2">
    <property type="entry name" value="PROTEIN PAL1"/>
    <property type="match status" value="1"/>
</dbReference>
<keyword evidence="3" id="KW-1185">Reference proteome</keyword>
<comment type="caution">
    <text evidence="2">The sequence shown here is derived from an EMBL/GenBank/DDBJ whole genome shotgun (WGS) entry which is preliminary data.</text>
</comment>
<feature type="region of interest" description="Disordered" evidence="1">
    <location>
        <begin position="24"/>
        <end position="80"/>
    </location>
</feature>
<dbReference type="PANTHER" id="PTHR28307">
    <property type="entry name" value="PROTEIN PAL1"/>
    <property type="match status" value="1"/>
</dbReference>
<feature type="compositionally biased region" description="Basic residues" evidence="1">
    <location>
        <begin position="99"/>
        <end position="124"/>
    </location>
</feature>
<dbReference type="Proteomes" id="UP001306508">
    <property type="component" value="Unassembled WGS sequence"/>
</dbReference>
<sequence length="314" mass="36222">MSTTMNTNPFRGELDPEETLYYEDKRKNKNNPFYNDYHFQLQDDRTTINQSKIKDRLNKEPSNERKENPETKYNEHKYHRHSVADIQWSTQKAKIPPNTHHHQRHHHSGTQSSRRKKDSSHRKSKVSDGLELDSIDKLDVTGIFFRGGFHHDGPYDAARPQRNNIYNRNAPIMAFPKHSSNNVLTRSHTISNSSSQTSFLDPINRKGTISGQFDSNVKNKIIHGHSSIGLGSTTFLEGTPASKEAIEEDIKNHIRRSKTLKDNRRKSIGDFLRGELESSNITSNTKQGEDLKGENKRANKFLKRVRSLRVSHRS</sequence>
<feature type="region of interest" description="Disordered" evidence="1">
    <location>
        <begin position="96"/>
        <end position="129"/>
    </location>
</feature>
<feature type="region of interest" description="Disordered" evidence="1">
    <location>
        <begin position="279"/>
        <end position="298"/>
    </location>
</feature>
<dbReference type="AlphaFoldDB" id="A0AAN7WQY9"/>
<reference evidence="3" key="1">
    <citation type="submission" date="2023-07" db="EMBL/GenBank/DDBJ databases">
        <title>A draft genome of Kazachstania heterogenica Y-27499.</title>
        <authorList>
            <person name="Donic C."/>
            <person name="Kralova J.S."/>
            <person name="Fidel L."/>
            <person name="Ben-Dor S."/>
            <person name="Jung S."/>
        </authorList>
    </citation>
    <scope>NUCLEOTIDE SEQUENCE [LARGE SCALE GENOMIC DNA]</scope>
    <source>
        <strain evidence="3">Y27499</strain>
    </source>
</reference>
<dbReference type="Pfam" id="PF08316">
    <property type="entry name" value="Pal1"/>
    <property type="match status" value="1"/>
</dbReference>
<feature type="compositionally biased region" description="Basic and acidic residues" evidence="1">
    <location>
        <begin position="41"/>
        <end position="76"/>
    </location>
</feature>
<gene>
    <name evidence="2" type="ORF">RI543_000147</name>
</gene>
<dbReference type="EMBL" id="JAWIZZ010000006">
    <property type="protein sequence ID" value="KAK5782217.1"/>
    <property type="molecule type" value="Genomic_DNA"/>
</dbReference>
<protein>
    <submittedName>
        <fullName evidence="2">Uncharacterized protein</fullName>
    </submittedName>
</protein>
<evidence type="ECO:0000313" key="3">
    <source>
        <dbReference type="Proteomes" id="UP001306508"/>
    </source>
</evidence>
<accession>A0AAN7WQY9</accession>